<dbReference type="GO" id="GO:0003824">
    <property type="term" value="F:catalytic activity"/>
    <property type="evidence" value="ECO:0007669"/>
    <property type="project" value="UniProtKB-ARBA"/>
</dbReference>
<evidence type="ECO:0000313" key="3">
    <source>
        <dbReference type="Proteomes" id="UP000515240"/>
    </source>
</evidence>
<dbReference type="PROSITE" id="PS51462">
    <property type="entry name" value="NUDIX"/>
    <property type="match status" value="1"/>
</dbReference>
<protein>
    <submittedName>
        <fullName evidence="2">NUDIX domain-containing protein</fullName>
    </submittedName>
</protein>
<dbReference type="KEGG" id="cpis:HS961_19215"/>
<sequence length="283" mass="30706">MSSVSPPQFAPQPPSWLAAARTAMQSPPRKPRLPLWVNGQAVGSLVEHFLIETGIAGRLGGDALLSKRERSGTAVWLLESPTQNATALMGRLADALRDAGRSGPWRNEQLAVQAVDGSRIGTVERGAVRVLGIATLAVHLVGVAPDGRLWVQQRAANKANYPLHWDTLMGGMVSAQDSLEQALARETWEEAGLQIADLQGLRHGGVLRFRQPDSDGGDDLGYMYEDIHWYAATVPEGTEPRNQDGEVAQFALWQAGEVQQQLAQARFTPEAALVWAGFADWMT</sequence>
<name>A0A7G5ELC0_9BURK</name>
<dbReference type="SUPFAM" id="SSF55811">
    <property type="entry name" value="Nudix"/>
    <property type="match status" value="1"/>
</dbReference>
<dbReference type="Proteomes" id="UP000515240">
    <property type="component" value="Chromosome"/>
</dbReference>
<gene>
    <name evidence="2" type="ORF">HS961_19215</name>
</gene>
<dbReference type="InterPro" id="IPR015797">
    <property type="entry name" value="NUDIX_hydrolase-like_dom_sf"/>
</dbReference>
<reference evidence="2 3" key="1">
    <citation type="journal article" date="2020" name="G3 (Bethesda)">
        <title>CeMbio - The Caenorhabditis elegans Microbiome Resource.</title>
        <authorList>
            <person name="Dirksen P."/>
            <person name="Assie A."/>
            <person name="Zimmermann J."/>
            <person name="Zhang F."/>
            <person name="Tietje A.M."/>
            <person name="Marsh S.A."/>
            <person name="Felix M.A."/>
            <person name="Shapira M."/>
            <person name="Kaleta C."/>
            <person name="Schulenburg H."/>
            <person name="Samuel B."/>
        </authorList>
    </citation>
    <scope>NUCLEOTIDE SEQUENCE [LARGE SCALE GENOMIC DNA]</scope>
    <source>
        <strain evidence="2 3">BIGb0172</strain>
    </source>
</reference>
<feature type="domain" description="Nudix hydrolase" evidence="1">
    <location>
        <begin position="133"/>
        <end position="278"/>
    </location>
</feature>
<dbReference type="Pfam" id="PF00293">
    <property type="entry name" value="NUDIX"/>
    <property type="match status" value="1"/>
</dbReference>
<dbReference type="CDD" id="cd03676">
    <property type="entry name" value="NUDIX_Tnr3_like"/>
    <property type="match status" value="1"/>
</dbReference>
<dbReference type="EMBL" id="CP058554">
    <property type="protein sequence ID" value="QMV74795.1"/>
    <property type="molecule type" value="Genomic_DNA"/>
</dbReference>
<dbReference type="InterPro" id="IPR000086">
    <property type="entry name" value="NUDIX_hydrolase_dom"/>
</dbReference>
<dbReference type="AlphaFoldDB" id="A0A7G5ELC0"/>
<proteinExistence type="predicted"/>
<evidence type="ECO:0000313" key="2">
    <source>
        <dbReference type="EMBL" id="QMV74795.1"/>
    </source>
</evidence>
<dbReference type="Gene3D" id="3.90.79.10">
    <property type="entry name" value="Nucleoside Triphosphate Pyrophosphohydrolase"/>
    <property type="match status" value="1"/>
</dbReference>
<evidence type="ECO:0000259" key="1">
    <source>
        <dbReference type="PROSITE" id="PS51462"/>
    </source>
</evidence>
<keyword evidence="3" id="KW-1185">Reference proteome</keyword>
<accession>A0A7G5ELC0</accession>
<organism evidence="2 3">
    <name type="scientific">Comamonas piscis</name>
    <dbReference type="NCBI Taxonomy" id="1562974"/>
    <lineage>
        <taxon>Bacteria</taxon>
        <taxon>Pseudomonadati</taxon>
        <taxon>Pseudomonadota</taxon>
        <taxon>Betaproteobacteria</taxon>
        <taxon>Burkholderiales</taxon>
        <taxon>Comamonadaceae</taxon>
        <taxon>Comamonas</taxon>
    </lineage>
</organism>
<dbReference type="RefSeq" id="WP_182324737.1">
    <property type="nucleotide sequence ID" value="NZ_CP058554.1"/>
</dbReference>